<dbReference type="GO" id="GO:0016787">
    <property type="term" value="F:hydrolase activity"/>
    <property type="evidence" value="ECO:0007669"/>
    <property type="project" value="UniProtKB-KW"/>
</dbReference>
<accession>A0A1D2VDV6</accession>
<dbReference type="FunCoup" id="A0A1D2VDV6">
    <property type="interactions" value="64"/>
</dbReference>
<comment type="subcellular location">
    <subcellularLocation>
        <location evidence="7">Cell membrane</location>
        <topology evidence="7">Lipid-anchor</topology>
        <topology evidence="7">GPI-anchor</topology>
    </subcellularLocation>
    <subcellularLocation>
        <location evidence="1">Membrane</location>
        <topology evidence="1">Lipid-anchor</topology>
        <topology evidence="1">GPI-anchor</topology>
    </subcellularLocation>
</comment>
<evidence type="ECO:0000313" key="10">
    <source>
        <dbReference type="EMBL" id="ODV59772.1"/>
    </source>
</evidence>
<dbReference type="PANTHER" id="PTHR31468">
    <property type="entry name" value="1,3-BETA-GLUCANOSYLTRANSFERASE GAS1"/>
    <property type="match status" value="1"/>
</dbReference>
<keyword evidence="9" id="KW-1133">Transmembrane helix</keyword>
<dbReference type="EC" id="2.4.1.-" evidence="7"/>
<dbReference type="RefSeq" id="XP_020046079.1">
    <property type="nucleotide sequence ID" value="XM_020190706.1"/>
</dbReference>
<dbReference type="InterPro" id="IPR004886">
    <property type="entry name" value="Glucanosyltransferase"/>
</dbReference>
<reference evidence="11" key="1">
    <citation type="submission" date="2016-05" db="EMBL/GenBank/DDBJ databases">
        <title>Comparative genomics of biotechnologically important yeasts.</title>
        <authorList>
            <consortium name="DOE Joint Genome Institute"/>
            <person name="Riley R."/>
            <person name="Haridas S."/>
            <person name="Wolfe K.H."/>
            <person name="Lopes M.R."/>
            <person name="Hittinger C.T."/>
            <person name="Goker M."/>
            <person name="Salamov A."/>
            <person name="Wisecaver J."/>
            <person name="Long T.M."/>
            <person name="Aerts A.L."/>
            <person name="Barry K."/>
            <person name="Choi C."/>
            <person name="Clum A."/>
            <person name="Coughlan A.Y."/>
            <person name="Deshpande S."/>
            <person name="Douglass A.P."/>
            <person name="Hanson S.J."/>
            <person name="Klenk H.-P."/>
            <person name="Labutti K."/>
            <person name="Lapidus A."/>
            <person name="Lindquist E."/>
            <person name="Lipzen A."/>
            <person name="Meier-Kolthoff J.P."/>
            <person name="Ohm R.A."/>
            <person name="Otillar R.P."/>
            <person name="Pangilinan J."/>
            <person name="Peng Y."/>
            <person name="Rokas A."/>
            <person name="Rosa C.A."/>
            <person name="Scheuner C."/>
            <person name="Sibirny A.A."/>
            <person name="Slot J.C."/>
            <person name="Stielow J.B."/>
            <person name="Sun H."/>
            <person name="Kurtzman C.P."/>
            <person name="Blackwell M."/>
            <person name="Grigoriev I.V."/>
            <person name="Jeffries T.W."/>
        </authorList>
    </citation>
    <scope>NUCLEOTIDE SEQUENCE [LARGE SCALE GENOMIC DNA]</scope>
    <source>
        <strain evidence="11">DSM 1968</strain>
    </source>
</reference>
<evidence type="ECO:0000256" key="3">
    <source>
        <dbReference type="ARBA" id="ARBA00022622"/>
    </source>
</evidence>
<dbReference type="InterPro" id="IPR017853">
    <property type="entry name" value="GH"/>
</dbReference>
<name>A0A1D2VDV6_9ASCO</name>
<evidence type="ECO:0000256" key="5">
    <source>
        <dbReference type="ARBA" id="ARBA00023180"/>
    </source>
</evidence>
<dbReference type="STRING" id="1344418.A0A1D2VDV6"/>
<dbReference type="SUPFAM" id="SSF51445">
    <property type="entry name" value="(Trans)glycosidases"/>
    <property type="match status" value="1"/>
</dbReference>
<keyword evidence="10" id="KW-0378">Hydrolase</keyword>
<evidence type="ECO:0000256" key="8">
    <source>
        <dbReference type="SAM" id="MobiDB-lite"/>
    </source>
</evidence>
<dbReference type="PANTHER" id="PTHR31468:SF4">
    <property type="entry name" value="1,3-BETA-GLUCANOSYLTRANSFERASE GAS3-RELATED"/>
    <property type="match status" value="1"/>
</dbReference>
<sequence length="503" mass="55506">MKLNTVNLIKNAFLFSIPVLGLIPLEIKGKRFIRPSVKSGEEGEVFFIKGVDYQPGGSSAYTGDIGDGDVLSDPDKCWRDVYSLQQLGVNTIRVYSLHPELNHDECMTILNNAGIYVILDVNSALDGESLNRDNPSSSYNANYLTRVFKFIEAFKGFPNLLGFFAGNEIINDEDSASLNPPYIRALQRDMKEYISKHSNRTIPVGYSAADDSSLRSATFKYLQCDSTEDGEIDSKSDFFGLNSYEWCSGESNWKSSGYEKVNETFKDAVIPVFFSEYGCNAFRPRTFDEISGGVFGGLINTFSGGLIYEYSEESNRYGVVNIDDDDESIAYTDEFDNLQGEHEKVENISANWGENDVQDSEEYECDADKILGIYSSFNSNFTLPEQPEEITELIENGVENNNTGKIIENLEIKVTNHTIKDSDGKEITNKEIEFVSVNLVNSVGQSVTVVSRTASASSSLETGQSSETLTSSSSDGGNNMVSISSLSSMGLLGVVTIVLSFIF</sequence>
<proteinExistence type="inferred from homology"/>
<dbReference type="EMBL" id="KV454484">
    <property type="protein sequence ID" value="ODV59772.1"/>
    <property type="molecule type" value="Genomic_DNA"/>
</dbReference>
<evidence type="ECO:0000256" key="9">
    <source>
        <dbReference type="SAM" id="Phobius"/>
    </source>
</evidence>
<dbReference type="GO" id="GO:0071970">
    <property type="term" value="P:fungal-type cell wall (1-&gt;3)-beta-D-glucan biosynthetic process"/>
    <property type="evidence" value="ECO:0007669"/>
    <property type="project" value="TreeGrafter"/>
</dbReference>
<dbReference type="GO" id="GO:0098552">
    <property type="term" value="C:side of membrane"/>
    <property type="evidence" value="ECO:0007669"/>
    <property type="project" value="UniProtKB-KW"/>
</dbReference>
<dbReference type="Gene3D" id="3.20.20.80">
    <property type="entry name" value="Glycosidases"/>
    <property type="match status" value="1"/>
</dbReference>
<dbReference type="GO" id="GO:0005886">
    <property type="term" value="C:plasma membrane"/>
    <property type="evidence" value="ECO:0007669"/>
    <property type="project" value="UniProtKB-SubCell"/>
</dbReference>
<dbReference type="GO" id="GO:0009277">
    <property type="term" value="C:fungal-type cell wall"/>
    <property type="evidence" value="ECO:0007669"/>
    <property type="project" value="EnsemblFungi"/>
</dbReference>
<keyword evidence="4" id="KW-0732">Signal</keyword>
<dbReference type="Proteomes" id="UP000095038">
    <property type="component" value="Unassembled WGS sequence"/>
</dbReference>
<keyword evidence="7" id="KW-0449">Lipoprotein</keyword>
<keyword evidence="3 7" id="KW-0336">GPI-anchor</keyword>
<gene>
    <name evidence="10" type="ORF">ASCRUDRAFT_36704</name>
</gene>
<protein>
    <recommendedName>
        <fullName evidence="7">1,3-beta-glucanosyltransferase</fullName>
        <ecNumber evidence="7">2.4.1.-</ecNumber>
    </recommendedName>
</protein>
<evidence type="ECO:0000256" key="7">
    <source>
        <dbReference type="RuleBase" id="RU361209"/>
    </source>
</evidence>
<comment type="similarity">
    <text evidence="2 7">Belongs to the glycosyl hydrolase 72 family.</text>
</comment>
<evidence type="ECO:0000256" key="6">
    <source>
        <dbReference type="ARBA" id="ARBA00023316"/>
    </source>
</evidence>
<dbReference type="OrthoDB" id="421038at2759"/>
<keyword evidence="5" id="KW-0325">Glycoprotein</keyword>
<evidence type="ECO:0000256" key="4">
    <source>
        <dbReference type="ARBA" id="ARBA00022729"/>
    </source>
</evidence>
<feature type="region of interest" description="Disordered" evidence="8">
    <location>
        <begin position="456"/>
        <end position="477"/>
    </location>
</feature>
<dbReference type="GO" id="GO:0031505">
    <property type="term" value="P:fungal-type cell wall organization"/>
    <property type="evidence" value="ECO:0007669"/>
    <property type="project" value="TreeGrafter"/>
</dbReference>
<comment type="function">
    <text evidence="7">Splits internally a 1,3-beta-glucan molecule and transfers the newly generated reducing end (the donor) to the non-reducing end of another 1,3-beta-glucan molecule (the acceptor) forming a 1,3-beta linkage, resulting in the elongation of 1,3-beta-glucan chains in the cell wall.</text>
</comment>
<evidence type="ECO:0000256" key="2">
    <source>
        <dbReference type="ARBA" id="ARBA00007528"/>
    </source>
</evidence>
<organism evidence="10 11">
    <name type="scientific">Ascoidea rubescens DSM 1968</name>
    <dbReference type="NCBI Taxonomy" id="1344418"/>
    <lineage>
        <taxon>Eukaryota</taxon>
        <taxon>Fungi</taxon>
        <taxon>Dikarya</taxon>
        <taxon>Ascomycota</taxon>
        <taxon>Saccharomycotina</taxon>
        <taxon>Saccharomycetes</taxon>
        <taxon>Ascoideaceae</taxon>
        <taxon>Ascoidea</taxon>
    </lineage>
</organism>
<dbReference type="GO" id="GO:0016740">
    <property type="term" value="F:transferase activity"/>
    <property type="evidence" value="ECO:0007669"/>
    <property type="project" value="UniProtKB-KW"/>
</dbReference>
<keyword evidence="9" id="KW-0812">Transmembrane</keyword>
<keyword evidence="7" id="KW-0808">Transferase</keyword>
<keyword evidence="6" id="KW-0961">Cell wall biogenesis/degradation</keyword>
<keyword evidence="11" id="KW-1185">Reference proteome</keyword>
<dbReference type="GeneID" id="30964342"/>
<feature type="transmembrane region" description="Helical" evidence="9">
    <location>
        <begin position="480"/>
        <end position="502"/>
    </location>
</feature>
<dbReference type="AlphaFoldDB" id="A0A1D2VDV6"/>
<dbReference type="Pfam" id="PF03198">
    <property type="entry name" value="Glyco_hydro_72"/>
    <property type="match status" value="1"/>
</dbReference>
<keyword evidence="7 9" id="KW-0472">Membrane</keyword>
<dbReference type="InParanoid" id="A0A1D2VDV6"/>
<evidence type="ECO:0000313" key="11">
    <source>
        <dbReference type="Proteomes" id="UP000095038"/>
    </source>
</evidence>
<evidence type="ECO:0000256" key="1">
    <source>
        <dbReference type="ARBA" id="ARBA00004589"/>
    </source>
</evidence>